<protein>
    <submittedName>
        <fullName evidence="2">Uncharacterized protein</fullName>
    </submittedName>
</protein>
<feature type="non-terminal residue" evidence="2">
    <location>
        <position position="1"/>
    </location>
</feature>
<dbReference type="Proteomes" id="UP000541444">
    <property type="component" value="Unassembled WGS sequence"/>
</dbReference>
<reference evidence="2 3" key="1">
    <citation type="journal article" date="2020" name="IScience">
        <title>Genome Sequencing of the Endangered Kingdonia uniflora (Circaeasteraceae, Ranunculales) Reveals Potential Mechanisms of Evolutionary Specialization.</title>
        <authorList>
            <person name="Sun Y."/>
            <person name="Deng T."/>
            <person name="Zhang A."/>
            <person name="Moore M.J."/>
            <person name="Landis J.B."/>
            <person name="Lin N."/>
            <person name="Zhang H."/>
            <person name="Zhang X."/>
            <person name="Huang J."/>
            <person name="Zhang X."/>
            <person name="Sun H."/>
            <person name="Wang H."/>
        </authorList>
    </citation>
    <scope>NUCLEOTIDE SEQUENCE [LARGE SCALE GENOMIC DNA]</scope>
    <source>
        <strain evidence="2">TB1705</strain>
        <tissue evidence="2">Leaf</tissue>
    </source>
</reference>
<dbReference type="EMBL" id="JACGCM010001830">
    <property type="protein sequence ID" value="KAF6148765.1"/>
    <property type="molecule type" value="Genomic_DNA"/>
</dbReference>
<dbReference type="AlphaFoldDB" id="A0A7J7M1L2"/>
<keyword evidence="3" id="KW-1185">Reference proteome</keyword>
<evidence type="ECO:0000256" key="1">
    <source>
        <dbReference type="SAM" id="SignalP"/>
    </source>
</evidence>
<feature type="signal peptide" evidence="1">
    <location>
        <begin position="1"/>
        <end position="17"/>
    </location>
</feature>
<proteinExistence type="predicted"/>
<feature type="chain" id="PRO_5029466274" evidence="1">
    <location>
        <begin position="18"/>
        <end position="91"/>
    </location>
</feature>
<organism evidence="2 3">
    <name type="scientific">Kingdonia uniflora</name>
    <dbReference type="NCBI Taxonomy" id="39325"/>
    <lineage>
        <taxon>Eukaryota</taxon>
        <taxon>Viridiplantae</taxon>
        <taxon>Streptophyta</taxon>
        <taxon>Embryophyta</taxon>
        <taxon>Tracheophyta</taxon>
        <taxon>Spermatophyta</taxon>
        <taxon>Magnoliopsida</taxon>
        <taxon>Ranunculales</taxon>
        <taxon>Circaeasteraceae</taxon>
        <taxon>Kingdonia</taxon>
    </lineage>
</organism>
<gene>
    <name evidence="2" type="ORF">GIB67_019373</name>
</gene>
<accession>A0A7J7M1L2</accession>
<comment type="caution">
    <text evidence="2">The sequence shown here is derived from an EMBL/GenBank/DDBJ whole genome shotgun (WGS) entry which is preliminary data.</text>
</comment>
<evidence type="ECO:0000313" key="3">
    <source>
        <dbReference type="Proteomes" id="UP000541444"/>
    </source>
</evidence>
<feature type="non-terminal residue" evidence="2">
    <location>
        <position position="91"/>
    </location>
</feature>
<name>A0A7J7M1L2_9MAGN</name>
<keyword evidence="1" id="KW-0732">Signal</keyword>
<sequence length="91" mass="10005">VISAFAIIVSALLRIFAFYSDFSIEDEVDVGEKKIIKKARLEAGVVTENSKKIDGDGLEIKHLEETTEREVHRAIDLVGGKDGDISKSSRS</sequence>
<evidence type="ECO:0000313" key="2">
    <source>
        <dbReference type="EMBL" id="KAF6148765.1"/>
    </source>
</evidence>